<protein>
    <submittedName>
        <fullName evidence="4">Uncharacterized protein</fullName>
    </submittedName>
</protein>
<evidence type="ECO:0000256" key="3">
    <source>
        <dbReference type="SAM" id="SignalP"/>
    </source>
</evidence>
<keyword evidence="3" id="KW-0732">Signal</keyword>
<evidence type="ECO:0000256" key="1">
    <source>
        <dbReference type="SAM" id="MobiDB-lite"/>
    </source>
</evidence>
<reference evidence="4" key="2">
    <citation type="submission" date="2021-10" db="EMBL/GenBank/DDBJ databases">
        <title>Phylogenomics reveals ancestral predisposition of the termite-cultivated fungus Termitomyces towards a domesticated lifestyle.</title>
        <authorList>
            <person name="Auxier B."/>
            <person name="Grum-Grzhimaylo A."/>
            <person name="Cardenas M.E."/>
            <person name="Lodge J.D."/>
            <person name="Laessoe T."/>
            <person name="Pedersen O."/>
            <person name="Smith M.E."/>
            <person name="Kuyper T.W."/>
            <person name="Franco-Molano E.A."/>
            <person name="Baroni T.J."/>
            <person name="Aanen D.K."/>
        </authorList>
    </citation>
    <scope>NUCLEOTIDE SEQUENCE</scope>
    <source>
        <strain evidence="4">D49</strain>
    </source>
</reference>
<gene>
    <name evidence="4" type="ORF">H0H81_006404</name>
</gene>
<reference evidence="4" key="1">
    <citation type="submission" date="2021-02" db="EMBL/GenBank/DDBJ databases">
        <authorList>
            <person name="Nieuwenhuis M."/>
            <person name="Van De Peppel L.J.J."/>
        </authorList>
    </citation>
    <scope>NUCLEOTIDE SEQUENCE</scope>
    <source>
        <strain evidence="4">D49</strain>
    </source>
</reference>
<sequence>MQRVLPVCLLALLASVAHAQTFTVVNAQTLTTASTTSLTTSSTSTTAPVTVTPPPVPEGPVGQPQATSFSPGGVTPYTYTTVVDGVTSVLVDNFTPTNPATQPITVGASGTILDYSSWLSQYGAQTTGKSGSGARAASVAGWQGVFLSGALAVFGGVLVLL</sequence>
<evidence type="ECO:0000313" key="5">
    <source>
        <dbReference type="Proteomes" id="UP000717328"/>
    </source>
</evidence>
<keyword evidence="2" id="KW-0472">Membrane</keyword>
<proteinExistence type="predicted"/>
<evidence type="ECO:0000256" key="2">
    <source>
        <dbReference type="SAM" id="Phobius"/>
    </source>
</evidence>
<keyword evidence="2" id="KW-0812">Transmembrane</keyword>
<dbReference type="Proteomes" id="UP000717328">
    <property type="component" value="Unassembled WGS sequence"/>
</dbReference>
<evidence type="ECO:0000313" key="4">
    <source>
        <dbReference type="EMBL" id="KAG5639145.1"/>
    </source>
</evidence>
<organism evidence="4 5">
    <name type="scientific">Sphagnurus paluster</name>
    <dbReference type="NCBI Taxonomy" id="117069"/>
    <lineage>
        <taxon>Eukaryota</taxon>
        <taxon>Fungi</taxon>
        <taxon>Dikarya</taxon>
        <taxon>Basidiomycota</taxon>
        <taxon>Agaricomycotina</taxon>
        <taxon>Agaricomycetes</taxon>
        <taxon>Agaricomycetidae</taxon>
        <taxon>Agaricales</taxon>
        <taxon>Tricholomatineae</taxon>
        <taxon>Lyophyllaceae</taxon>
        <taxon>Sphagnurus</taxon>
    </lineage>
</organism>
<comment type="caution">
    <text evidence="4">The sequence shown here is derived from an EMBL/GenBank/DDBJ whole genome shotgun (WGS) entry which is preliminary data.</text>
</comment>
<feature type="region of interest" description="Disordered" evidence="1">
    <location>
        <begin position="33"/>
        <end position="66"/>
    </location>
</feature>
<name>A0A9P7G1I7_9AGAR</name>
<accession>A0A9P7G1I7</accession>
<feature type="transmembrane region" description="Helical" evidence="2">
    <location>
        <begin position="140"/>
        <end position="160"/>
    </location>
</feature>
<feature type="signal peptide" evidence="3">
    <location>
        <begin position="1"/>
        <end position="19"/>
    </location>
</feature>
<keyword evidence="2" id="KW-1133">Transmembrane helix</keyword>
<dbReference type="AlphaFoldDB" id="A0A9P7G1I7"/>
<feature type="chain" id="PRO_5040420475" evidence="3">
    <location>
        <begin position="20"/>
        <end position="161"/>
    </location>
</feature>
<feature type="compositionally biased region" description="Low complexity" evidence="1">
    <location>
        <begin position="33"/>
        <end position="50"/>
    </location>
</feature>
<keyword evidence="5" id="KW-1185">Reference proteome</keyword>
<dbReference type="OrthoDB" id="3257429at2759"/>
<dbReference type="EMBL" id="JABCKI010005730">
    <property type="protein sequence ID" value="KAG5639145.1"/>
    <property type="molecule type" value="Genomic_DNA"/>
</dbReference>